<organism evidence="2 3">
    <name type="scientific">Baudoinia panamericana (strain UAMH 10762)</name>
    <name type="common">Angels' share fungus</name>
    <name type="synonym">Baudoinia compniacensis (strain UAMH 10762)</name>
    <dbReference type="NCBI Taxonomy" id="717646"/>
    <lineage>
        <taxon>Eukaryota</taxon>
        <taxon>Fungi</taxon>
        <taxon>Dikarya</taxon>
        <taxon>Ascomycota</taxon>
        <taxon>Pezizomycotina</taxon>
        <taxon>Dothideomycetes</taxon>
        <taxon>Dothideomycetidae</taxon>
        <taxon>Mycosphaerellales</taxon>
        <taxon>Teratosphaeriaceae</taxon>
        <taxon>Baudoinia</taxon>
    </lineage>
</organism>
<feature type="compositionally biased region" description="Polar residues" evidence="1">
    <location>
        <begin position="726"/>
        <end position="735"/>
    </location>
</feature>
<dbReference type="OrthoDB" id="3642901at2759"/>
<feature type="compositionally biased region" description="Basic and acidic residues" evidence="1">
    <location>
        <begin position="432"/>
        <end position="450"/>
    </location>
</feature>
<name>M2N371_BAUPA</name>
<feature type="compositionally biased region" description="Polar residues" evidence="1">
    <location>
        <begin position="975"/>
        <end position="986"/>
    </location>
</feature>
<feature type="region of interest" description="Disordered" evidence="1">
    <location>
        <begin position="397"/>
        <end position="563"/>
    </location>
</feature>
<accession>M2N371</accession>
<feature type="compositionally biased region" description="Polar residues" evidence="1">
    <location>
        <begin position="282"/>
        <end position="291"/>
    </location>
</feature>
<feature type="region of interest" description="Disordered" evidence="1">
    <location>
        <begin position="213"/>
        <end position="308"/>
    </location>
</feature>
<feature type="compositionally biased region" description="Basic and acidic residues" evidence="1">
    <location>
        <begin position="632"/>
        <end position="648"/>
    </location>
</feature>
<feature type="compositionally biased region" description="Basic and acidic residues" evidence="1">
    <location>
        <begin position="999"/>
        <end position="1028"/>
    </location>
</feature>
<dbReference type="RefSeq" id="XP_007679432.1">
    <property type="nucleotide sequence ID" value="XM_007681242.1"/>
</dbReference>
<proteinExistence type="predicted"/>
<dbReference type="Proteomes" id="UP000011761">
    <property type="component" value="Unassembled WGS sequence"/>
</dbReference>
<dbReference type="KEGG" id="bcom:BAUCODRAFT_133132"/>
<feature type="compositionally biased region" description="Basic and acidic residues" evidence="1">
    <location>
        <begin position="681"/>
        <end position="693"/>
    </location>
</feature>
<sequence length="1066" mass="119441">MATQAPSKPKITYASIPPPPLPEFYLKELLAGDSNSSTSGHDAALEKDIKQEVVVKAPASTLSDKLPAFPGDGTYETVTMTRRRPSTYQSAAVITIPTTRGAEGRVGVPDVPPLAVYHICRICLRPRSARFHREHPIPINGVPPPPGICRRCRVAPVEEVASLDKVMKVTTQSESNEIKLGIACLMPEEACVSKGVLEERRVRKLVEEISRKQLREESEASDDGKVSEKKESKKESSPQRRKDIVYRHVRAREEGPTLSQPVKERTIIRYVGGGFTGGGESKPNNPEQPTKASDRTDRRSSATVPKPSVETVSKYSGFKLMGEGTIKAAPVSVARVTKAISVMSVSEVEPAKPEHTEADIRKIAREEIKRYRQAERKLEAHSDPYAHGRMVPIQRRIEQRSHTFRAPTGPTGSERRDLDQRSAKAQRAANKLNEHMGELKRKVTEIETQKAKVQVRPEAGVEEGPTRPQPQRVISVKPGWLQQSEDNVMTRQPDSRPNGKPSVGGSDTSGSGWASETPVKPIRSSVRTDKEEARSVRSERRKWDLMTEAERTDQPERRGQPTRVRLREVVEVVDQRRPREDPDICRSTRDWYDVVEIIEEVEVPAKPRTRARERWDHDGQSTEYGGVLVDSVMDKRDKQPEQIRRRQPLEGSYSAAEAKHPATEGTVSVAGGERSAVMSAKRAETDLAKDEASTKAGSTRPSRVEDEELRYRKDEYRSEPKRGPPSLSSQKTQWPRATDTDGRPVRPRASDRRWAAAAAERKEPANQSHDERSEPEPGREDPEAYARSRPGVAGKESRRPASPETEYIETERRVEPLVNDPDQSWRHRHVETEEIYRHGHGPRPVSSDPPPSRREERRYERRHQYAETKQGAGSEHSSRVRFASKVDISPTPPGSEASSTQHRNIGAKPRSKKRLDGTAEEDGESGEALIAEYERRGRARSRSSAPRRDGEREYYYEREEIRPRRRDNECAPSGRSDSGYTPSRSSRPLEEAWSNSPSREWDAPSRMSGSERVDGHGPFHPEMARQESMDVLGGSGFSRAAEDGPFGHAHGLQPAPATDFSGTARW</sequence>
<dbReference type="GeneID" id="19108260"/>
<evidence type="ECO:0000313" key="2">
    <source>
        <dbReference type="EMBL" id="EMC93140.1"/>
    </source>
</evidence>
<feature type="compositionally biased region" description="Gly residues" evidence="1">
    <location>
        <begin position="271"/>
        <end position="280"/>
    </location>
</feature>
<feature type="compositionally biased region" description="Basic and acidic residues" evidence="1">
    <location>
        <begin position="946"/>
        <end position="969"/>
    </location>
</feature>
<protein>
    <submittedName>
        <fullName evidence="2">Uncharacterized protein</fullName>
    </submittedName>
</protein>
<dbReference type="eggNOG" id="ENOG502RKD9">
    <property type="taxonomic scope" value="Eukaryota"/>
</dbReference>
<feature type="compositionally biased region" description="Basic and acidic residues" evidence="1">
    <location>
        <begin position="526"/>
        <end position="563"/>
    </location>
</feature>
<feature type="compositionally biased region" description="Basic and acidic residues" evidence="1">
    <location>
        <begin position="738"/>
        <end position="786"/>
    </location>
</feature>
<feature type="compositionally biased region" description="Polar residues" evidence="1">
    <location>
        <begin position="505"/>
        <end position="514"/>
    </location>
</feature>
<evidence type="ECO:0000256" key="1">
    <source>
        <dbReference type="SAM" id="MobiDB-lite"/>
    </source>
</evidence>
<dbReference type="AlphaFoldDB" id="M2N371"/>
<feature type="compositionally biased region" description="Basic and acidic residues" evidence="1">
    <location>
        <begin position="213"/>
        <end position="255"/>
    </location>
</feature>
<gene>
    <name evidence="2" type="ORF">BAUCODRAFT_133132</name>
</gene>
<feature type="compositionally biased region" description="Basic and acidic residues" evidence="1">
    <location>
        <begin position="413"/>
        <end position="422"/>
    </location>
</feature>
<dbReference type="HOGENOM" id="CLU_288348_0_0_1"/>
<evidence type="ECO:0000313" key="3">
    <source>
        <dbReference type="Proteomes" id="UP000011761"/>
    </source>
</evidence>
<feature type="compositionally biased region" description="Basic and acidic residues" evidence="1">
    <location>
        <begin position="851"/>
        <end position="866"/>
    </location>
</feature>
<feature type="region of interest" description="Disordered" evidence="1">
    <location>
        <begin position="608"/>
        <end position="1066"/>
    </location>
</feature>
<feature type="compositionally biased region" description="Polar residues" evidence="1">
    <location>
        <begin position="481"/>
        <end position="492"/>
    </location>
</feature>
<reference evidence="2 3" key="1">
    <citation type="journal article" date="2012" name="PLoS Pathog.">
        <title>Diverse lifestyles and strategies of plant pathogenesis encoded in the genomes of eighteen Dothideomycetes fungi.</title>
        <authorList>
            <person name="Ohm R.A."/>
            <person name="Feau N."/>
            <person name="Henrissat B."/>
            <person name="Schoch C.L."/>
            <person name="Horwitz B.A."/>
            <person name="Barry K.W."/>
            <person name="Condon B.J."/>
            <person name="Copeland A.C."/>
            <person name="Dhillon B."/>
            <person name="Glaser F."/>
            <person name="Hesse C.N."/>
            <person name="Kosti I."/>
            <person name="LaButti K."/>
            <person name="Lindquist E.A."/>
            <person name="Lucas S."/>
            <person name="Salamov A.A."/>
            <person name="Bradshaw R.E."/>
            <person name="Ciuffetti L."/>
            <person name="Hamelin R.C."/>
            <person name="Kema G.H.J."/>
            <person name="Lawrence C."/>
            <person name="Scott J.A."/>
            <person name="Spatafora J.W."/>
            <person name="Turgeon B.G."/>
            <person name="de Wit P.J.G.M."/>
            <person name="Zhong S."/>
            <person name="Goodwin S.B."/>
            <person name="Grigoriev I.V."/>
        </authorList>
    </citation>
    <scope>NUCLEOTIDE SEQUENCE [LARGE SCALE GENOMIC DNA]</scope>
    <source>
        <strain evidence="2 3">UAMH 10762</strain>
    </source>
</reference>
<feature type="compositionally biased region" description="Basic and acidic residues" evidence="1">
    <location>
        <begin position="709"/>
        <end position="722"/>
    </location>
</feature>
<keyword evidence="3" id="KW-1185">Reference proteome</keyword>
<dbReference type="EMBL" id="KB445560">
    <property type="protein sequence ID" value="EMC93140.1"/>
    <property type="molecule type" value="Genomic_DNA"/>
</dbReference>
<feature type="compositionally biased region" description="Basic and acidic residues" evidence="1">
    <location>
        <begin position="610"/>
        <end position="620"/>
    </location>
</feature>
<dbReference type="OMA" id="PGICRRC"/>